<evidence type="ECO:0000313" key="7">
    <source>
        <dbReference type="Proteomes" id="UP001151088"/>
    </source>
</evidence>
<dbReference type="Gene3D" id="2.40.160.50">
    <property type="entry name" value="membrane protein fhac: a member of the omp85/tpsb transporter family"/>
    <property type="match status" value="1"/>
</dbReference>
<evidence type="ECO:0000256" key="4">
    <source>
        <dbReference type="NCBIfam" id="TIGR03303"/>
    </source>
</evidence>
<feature type="domain" description="Bacterial surface antigen (D15)" evidence="5">
    <location>
        <begin position="61"/>
        <end position="411"/>
    </location>
</feature>
<dbReference type="GO" id="GO:0071709">
    <property type="term" value="P:membrane assembly"/>
    <property type="evidence" value="ECO:0007669"/>
    <property type="project" value="InterPro"/>
</dbReference>
<name>A0A9X2PEP1_9HYPH</name>
<evidence type="ECO:0000256" key="1">
    <source>
        <dbReference type="ARBA" id="ARBA00004370"/>
    </source>
</evidence>
<dbReference type="Gene3D" id="3.10.20.310">
    <property type="entry name" value="membrane protein fhac"/>
    <property type="match status" value="1"/>
</dbReference>
<dbReference type="Proteomes" id="UP001151088">
    <property type="component" value="Unassembled WGS sequence"/>
</dbReference>
<dbReference type="EMBL" id="JANTHZ010000011">
    <property type="protein sequence ID" value="MCS0497307.1"/>
    <property type="molecule type" value="Genomic_DNA"/>
</dbReference>
<comment type="caution">
    <text evidence="6">The sequence shown here is derived from an EMBL/GenBank/DDBJ whole genome shotgun (WGS) entry which is preliminary data.</text>
</comment>
<dbReference type="RefSeq" id="WP_258734466.1">
    <property type="nucleotide sequence ID" value="NZ_JANTHZ010000011.1"/>
</dbReference>
<evidence type="ECO:0000256" key="2">
    <source>
        <dbReference type="ARBA" id="ARBA00022452"/>
    </source>
</evidence>
<dbReference type="PANTHER" id="PTHR12815">
    <property type="entry name" value="SORTING AND ASSEMBLY MACHINERY SAMM50 PROTEIN FAMILY MEMBER"/>
    <property type="match status" value="1"/>
</dbReference>
<feature type="non-terminal residue" evidence="6">
    <location>
        <position position="1"/>
    </location>
</feature>
<keyword evidence="3" id="KW-0472">Membrane</keyword>
<dbReference type="NCBIfam" id="TIGR03303">
    <property type="entry name" value="OM_YaeT"/>
    <property type="match status" value="1"/>
</dbReference>
<keyword evidence="7" id="KW-1185">Reference proteome</keyword>
<proteinExistence type="predicted"/>
<keyword evidence="2" id="KW-0812">Transmembrane</keyword>
<keyword evidence="2" id="KW-1134">Transmembrane beta strand</keyword>
<gene>
    <name evidence="6" type="primary">bamA</name>
    <name evidence="6" type="ORF">NVS89_19650</name>
</gene>
<evidence type="ECO:0000256" key="3">
    <source>
        <dbReference type="ARBA" id="ARBA00023136"/>
    </source>
</evidence>
<evidence type="ECO:0000313" key="6">
    <source>
        <dbReference type="EMBL" id="MCS0497307.1"/>
    </source>
</evidence>
<comment type="subcellular location">
    <subcellularLocation>
        <location evidence="1">Membrane</location>
    </subcellularLocation>
</comment>
<accession>A0A9X2PEP1</accession>
<dbReference type="PANTHER" id="PTHR12815:SF23">
    <property type="entry name" value="OUTER MEMBRANE PROTEIN ASSEMBLY FACTOR BAMA"/>
    <property type="match status" value="1"/>
</dbReference>
<dbReference type="InterPro" id="IPR039910">
    <property type="entry name" value="D15-like"/>
</dbReference>
<protein>
    <recommendedName>
        <fullName evidence="4">Outer membrane protein assembly factor BamA</fullName>
    </recommendedName>
</protein>
<sequence>RRLRNLGYFKDVKITNEPGTAPDRVILVVTVEDQPTGEFSVSGGYSTTDGFIGEVSVSEKNFLGRGQYVRLAGSLGEDTQGLDFSFTEPYFLDYRIAAGFDLYWKETEATSYSPYDSSMAGGTLRVSLPLTDELTLGLRYSLYQKEITIDEDTIEDYGTPSWALLEINNEAYITSLVGYTLTYNMLDNNLNPTGGYLLELKQDFAGVGGDVNYVRSTFDSRWYMPVYGDAVFMLRGQAGNISSWGGEDLRILDNFFKGPDLVRGFESNGIGPRDLASGSDGSDPDALGGTLYWGTSAELQFPLSFMPKEVNLKMALFADAGSLWGYEGNTTFTNISGWEDSLTDCSAIQGSKTKGYANVCVADSDSIRSSVGVSLIWQSPFGPLRFDYAWVLTKEDYDQTQAFRFSGGTKF</sequence>
<dbReference type="InterPro" id="IPR023707">
    <property type="entry name" value="OM_assembly_BamA"/>
</dbReference>
<reference evidence="6" key="1">
    <citation type="submission" date="2022-08" db="EMBL/GenBank/DDBJ databases">
        <authorList>
            <person name="Li F."/>
        </authorList>
    </citation>
    <scope>NUCLEOTIDE SEQUENCE</scope>
    <source>
        <strain evidence="6">MQZ15Z-1</strain>
    </source>
</reference>
<dbReference type="InterPro" id="IPR000184">
    <property type="entry name" value="Bac_surfAg_D15"/>
</dbReference>
<evidence type="ECO:0000259" key="5">
    <source>
        <dbReference type="Pfam" id="PF01103"/>
    </source>
</evidence>
<dbReference type="Pfam" id="PF01103">
    <property type="entry name" value="Omp85"/>
    <property type="match status" value="1"/>
</dbReference>
<organism evidence="6 7">
    <name type="scientific">Ancylobacter mangrovi</name>
    <dbReference type="NCBI Taxonomy" id="2972472"/>
    <lineage>
        <taxon>Bacteria</taxon>
        <taxon>Pseudomonadati</taxon>
        <taxon>Pseudomonadota</taxon>
        <taxon>Alphaproteobacteria</taxon>
        <taxon>Hyphomicrobiales</taxon>
        <taxon>Xanthobacteraceae</taxon>
        <taxon>Ancylobacter</taxon>
    </lineage>
</organism>
<dbReference type="AlphaFoldDB" id="A0A9X2PEP1"/>
<dbReference type="GO" id="GO:0009279">
    <property type="term" value="C:cell outer membrane"/>
    <property type="evidence" value="ECO:0007669"/>
    <property type="project" value="UniProtKB-UniRule"/>
</dbReference>